<organism evidence="1 2">
    <name type="scientific">Neocucurbitaria cava</name>
    <dbReference type="NCBI Taxonomy" id="798079"/>
    <lineage>
        <taxon>Eukaryota</taxon>
        <taxon>Fungi</taxon>
        <taxon>Dikarya</taxon>
        <taxon>Ascomycota</taxon>
        <taxon>Pezizomycotina</taxon>
        <taxon>Dothideomycetes</taxon>
        <taxon>Pleosporomycetidae</taxon>
        <taxon>Pleosporales</taxon>
        <taxon>Pleosporineae</taxon>
        <taxon>Cucurbitariaceae</taxon>
        <taxon>Neocucurbitaria</taxon>
    </lineage>
</organism>
<evidence type="ECO:0000313" key="2">
    <source>
        <dbReference type="Proteomes" id="UP001140560"/>
    </source>
</evidence>
<proteinExistence type="predicted"/>
<reference evidence="1" key="1">
    <citation type="submission" date="2022-10" db="EMBL/GenBank/DDBJ databases">
        <title>Tapping the CABI collections for fungal endophytes: first genome assemblies for Collariella, Neodidymelliopsis, Ascochyta clinopodiicola, Didymella pomorum, Didymosphaeria variabile, Neocosmospora piperis and Neocucurbitaria cava.</title>
        <authorList>
            <person name="Hill R."/>
        </authorList>
    </citation>
    <scope>NUCLEOTIDE SEQUENCE</scope>
    <source>
        <strain evidence="1">IMI 356814</strain>
    </source>
</reference>
<gene>
    <name evidence="1" type="ORF">N0V83_000276</name>
</gene>
<keyword evidence="2" id="KW-1185">Reference proteome</keyword>
<accession>A0A9W9CR07</accession>
<protein>
    <submittedName>
        <fullName evidence="1">Uncharacterized protein</fullName>
    </submittedName>
</protein>
<sequence length="384" mass="44051">MGGLAFANVVTGNGKPPQVPRMSPELYRALSAEYQTRLEKLFEHVVIPREAPSKVDHGDIDFLVEGIRPDASESDIGTTIKDVIGAELHLPRGGSHSYAIPHPQLPDAYVQVDVELSPGDGTPDGPELFEWTRFMKGDSDLLQIVGVSHRPLGLTCNDRGLHVRVEQIEPYNKKKALLFLTRDPNEAMEFYGLDMDKYWVGFTDEEDLFDWASSGRFFSDDIFEGRVEKSNDRSRQVKRPMYRRFVEDYMATKPDQGNTNAWTREEVLQEALTFFNKHTDYSAMMEEHRNKEAEEELWKDIRATIPVEGSSLALALKGLRRWVVFQEGEPRITSEPNLEEYQRWVTFISVETKPKILDWVKKNWEEVKALEKARARAVKESKTT</sequence>
<dbReference type="Proteomes" id="UP001140560">
    <property type="component" value="Unassembled WGS sequence"/>
</dbReference>
<comment type="caution">
    <text evidence="1">The sequence shown here is derived from an EMBL/GenBank/DDBJ whole genome shotgun (WGS) entry which is preliminary data.</text>
</comment>
<dbReference type="EMBL" id="JAPEUY010000001">
    <property type="protein sequence ID" value="KAJ4377451.1"/>
    <property type="molecule type" value="Genomic_DNA"/>
</dbReference>
<dbReference type="OrthoDB" id="4708870at2759"/>
<dbReference type="AlphaFoldDB" id="A0A9W9CR07"/>
<name>A0A9W9CR07_9PLEO</name>
<evidence type="ECO:0000313" key="1">
    <source>
        <dbReference type="EMBL" id="KAJ4377451.1"/>
    </source>
</evidence>